<accession>A0AAV4C870</accession>
<name>A0AAV4C870_9GAST</name>
<reference evidence="1 2" key="1">
    <citation type="journal article" date="2021" name="Elife">
        <title>Chloroplast acquisition without the gene transfer in kleptoplastic sea slugs, Plakobranchus ocellatus.</title>
        <authorList>
            <person name="Maeda T."/>
            <person name="Takahashi S."/>
            <person name="Yoshida T."/>
            <person name="Shimamura S."/>
            <person name="Takaki Y."/>
            <person name="Nagai Y."/>
            <person name="Toyoda A."/>
            <person name="Suzuki Y."/>
            <person name="Arimoto A."/>
            <person name="Ishii H."/>
            <person name="Satoh N."/>
            <person name="Nishiyama T."/>
            <person name="Hasebe M."/>
            <person name="Maruyama T."/>
            <person name="Minagawa J."/>
            <person name="Obokata J."/>
            <person name="Shigenobu S."/>
        </authorList>
    </citation>
    <scope>NUCLEOTIDE SEQUENCE [LARGE SCALE GENOMIC DNA]</scope>
</reference>
<organism evidence="1 2">
    <name type="scientific">Plakobranchus ocellatus</name>
    <dbReference type="NCBI Taxonomy" id="259542"/>
    <lineage>
        <taxon>Eukaryota</taxon>
        <taxon>Metazoa</taxon>
        <taxon>Spiralia</taxon>
        <taxon>Lophotrochozoa</taxon>
        <taxon>Mollusca</taxon>
        <taxon>Gastropoda</taxon>
        <taxon>Heterobranchia</taxon>
        <taxon>Euthyneura</taxon>
        <taxon>Panpulmonata</taxon>
        <taxon>Sacoglossa</taxon>
        <taxon>Placobranchoidea</taxon>
        <taxon>Plakobranchidae</taxon>
        <taxon>Plakobranchus</taxon>
    </lineage>
</organism>
<gene>
    <name evidence="1" type="ORF">PoB_005800100</name>
</gene>
<proteinExistence type="predicted"/>
<dbReference type="AlphaFoldDB" id="A0AAV4C870"/>
<dbReference type="EMBL" id="BLXT01006392">
    <property type="protein sequence ID" value="GFO31496.1"/>
    <property type="molecule type" value="Genomic_DNA"/>
</dbReference>
<sequence length="78" mass="8242">MVALALLVGQMIRGSNLNPGQDSCYPDSSSIRAKTVATLTPASTKRAAGESEVGEENNVLLMPYANIYQDLSPGFPTL</sequence>
<evidence type="ECO:0000313" key="1">
    <source>
        <dbReference type="EMBL" id="GFO31496.1"/>
    </source>
</evidence>
<evidence type="ECO:0000313" key="2">
    <source>
        <dbReference type="Proteomes" id="UP000735302"/>
    </source>
</evidence>
<comment type="caution">
    <text evidence="1">The sequence shown here is derived from an EMBL/GenBank/DDBJ whole genome shotgun (WGS) entry which is preliminary data.</text>
</comment>
<dbReference type="Proteomes" id="UP000735302">
    <property type="component" value="Unassembled WGS sequence"/>
</dbReference>
<protein>
    <submittedName>
        <fullName evidence="1">Uncharacterized protein</fullName>
    </submittedName>
</protein>
<keyword evidence="2" id="KW-1185">Reference proteome</keyword>